<reference evidence="1" key="1">
    <citation type="submission" date="2022-03" db="EMBL/GenBank/DDBJ databases">
        <authorList>
            <person name="Martin H S."/>
        </authorList>
    </citation>
    <scope>NUCLEOTIDE SEQUENCE</scope>
</reference>
<name>A0ABN8ICA0_9NEOP</name>
<proteinExistence type="predicted"/>
<protein>
    <submittedName>
        <fullName evidence="1">Uncharacterized protein</fullName>
    </submittedName>
</protein>
<feature type="non-terminal residue" evidence="1">
    <location>
        <position position="66"/>
    </location>
</feature>
<organism evidence="1 2">
    <name type="scientific">Iphiclides podalirius</name>
    <name type="common">scarce swallowtail</name>
    <dbReference type="NCBI Taxonomy" id="110791"/>
    <lineage>
        <taxon>Eukaryota</taxon>
        <taxon>Metazoa</taxon>
        <taxon>Ecdysozoa</taxon>
        <taxon>Arthropoda</taxon>
        <taxon>Hexapoda</taxon>
        <taxon>Insecta</taxon>
        <taxon>Pterygota</taxon>
        <taxon>Neoptera</taxon>
        <taxon>Endopterygota</taxon>
        <taxon>Lepidoptera</taxon>
        <taxon>Glossata</taxon>
        <taxon>Ditrysia</taxon>
        <taxon>Papilionoidea</taxon>
        <taxon>Papilionidae</taxon>
        <taxon>Papilioninae</taxon>
        <taxon>Iphiclides</taxon>
    </lineage>
</organism>
<evidence type="ECO:0000313" key="2">
    <source>
        <dbReference type="Proteomes" id="UP000837857"/>
    </source>
</evidence>
<accession>A0ABN8ICA0</accession>
<dbReference type="EMBL" id="OW152833">
    <property type="protein sequence ID" value="CAH2054485.1"/>
    <property type="molecule type" value="Genomic_DNA"/>
</dbReference>
<dbReference type="Proteomes" id="UP000837857">
    <property type="component" value="Chromosome 21"/>
</dbReference>
<sequence length="66" mass="7709">MTVVVLLTKGSKAINLRLHGIYLDPLHLRLFWIQFLQVLTASRGMRKWIVTPSLPKVTMRSKFFQL</sequence>
<keyword evidence="2" id="KW-1185">Reference proteome</keyword>
<gene>
    <name evidence="1" type="ORF">IPOD504_LOCUS8644</name>
</gene>
<evidence type="ECO:0000313" key="1">
    <source>
        <dbReference type="EMBL" id="CAH2054485.1"/>
    </source>
</evidence>